<dbReference type="Gene3D" id="3.30.559.30">
    <property type="entry name" value="Nonribosomal peptide synthetase, condensation domain"/>
    <property type="match status" value="1"/>
</dbReference>
<evidence type="ECO:0000313" key="3">
    <source>
        <dbReference type="Proteomes" id="UP000661858"/>
    </source>
</evidence>
<comment type="caution">
    <text evidence="2">The sequence shown here is derived from an EMBL/GenBank/DDBJ whole genome shotgun (WGS) entry which is preliminary data.</text>
</comment>
<feature type="domain" description="Condensation" evidence="1">
    <location>
        <begin position="3"/>
        <end position="120"/>
    </location>
</feature>
<protein>
    <recommendedName>
        <fullName evidence="1">Condensation domain-containing protein</fullName>
    </recommendedName>
</protein>
<gene>
    <name evidence="2" type="ORF">JK359_38610</name>
</gene>
<dbReference type="EMBL" id="JAERRK010000086">
    <property type="protein sequence ID" value="MBL1087769.1"/>
    <property type="molecule type" value="Genomic_DNA"/>
</dbReference>
<organism evidence="2 3">
    <name type="scientific">Streptomyces actinomycinicus</name>
    <dbReference type="NCBI Taxonomy" id="1695166"/>
    <lineage>
        <taxon>Bacteria</taxon>
        <taxon>Bacillati</taxon>
        <taxon>Actinomycetota</taxon>
        <taxon>Actinomycetes</taxon>
        <taxon>Kitasatosporales</taxon>
        <taxon>Streptomycetaceae</taxon>
        <taxon>Streptomyces</taxon>
    </lineage>
</organism>
<feature type="non-terminal residue" evidence="2">
    <location>
        <position position="1"/>
    </location>
</feature>
<dbReference type="SUPFAM" id="SSF52777">
    <property type="entry name" value="CoA-dependent acyltransferases"/>
    <property type="match status" value="1"/>
</dbReference>
<evidence type="ECO:0000259" key="1">
    <source>
        <dbReference type="Pfam" id="PF00668"/>
    </source>
</evidence>
<keyword evidence="3" id="KW-1185">Reference proteome</keyword>
<dbReference type="InterPro" id="IPR001242">
    <property type="entry name" value="Condensation_dom"/>
</dbReference>
<accession>A0A937ETK0</accession>
<feature type="non-terminal residue" evidence="2">
    <location>
        <position position="134"/>
    </location>
</feature>
<reference evidence="2" key="1">
    <citation type="submission" date="2021-01" db="EMBL/GenBank/DDBJ databases">
        <title>WGS of actinomycetes isolated from Thailand.</title>
        <authorList>
            <person name="Thawai C."/>
        </authorList>
    </citation>
    <scope>NUCLEOTIDE SEQUENCE</scope>
    <source>
        <strain evidence="2">RCU-197</strain>
    </source>
</reference>
<evidence type="ECO:0000313" key="2">
    <source>
        <dbReference type="EMBL" id="MBL1087769.1"/>
    </source>
</evidence>
<name>A0A937ETK0_9ACTN</name>
<dbReference type="Pfam" id="PF00668">
    <property type="entry name" value="Condensation"/>
    <property type="match status" value="1"/>
</dbReference>
<dbReference type="RefSeq" id="WP_201844409.1">
    <property type="nucleotide sequence ID" value="NZ_JAERRK010000086.1"/>
</dbReference>
<sequence>VLNPDRSLARHPLFQTMLVFQNVPEASIDLTGIEATNFEVPADSSKFDLSFVFDERQAEDDDETGNTLFGTIEYSLDLFDRATVEALAQRLLLVLRAMVADPAARMSTIDVLGEEERHRILVEWNETGRQITPT</sequence>
<dbReference type="GO" id="GO:0003824">
    <property type="term" value="F:catalytic activity"/>
    <property type="evidence" value="ECO:0007669"/>
    <property type="project" value="InterPro"/>
</dbReference>
<dbReference type="Proteomes" id="UP000661858">
    <property type="component" value="Unassembled WGS sequence"/>
</dbReference>
<proteinExistence type="predicted"/>
<dbReference type="AlphaFoldDB" id="A0A937ETK0"/>